<comment type="caution">
    <text evidence="10">The sequence shown here is derived from an EMBL/GenBank/DDBJ whole genome shotgun (WGS) entry which is preliminary data.</text>
</comment>
<evidence type="ECO:0000259" key="9">
    <source>
        <dbReference type="PROSITE" id="PS50011"/>
    </source>
</evidence>
<evidence type="ECO:0000313" key="10">
    <source>
        <dbReference type="EMBL" id="KAJ3177919.1"/>
    </source>
</evidence>
<evidence type="ECO:0000256" key="8">
    <source>
        <dbReference type="SAM" id="MobiDB-lite"/>
    </source>
</evidence>
<dbReference type="GO" id="GO:0005776">
    <property type="term" value="C:autophagosome"/>
    <property type="evidence" value="ECO:0007669"/>
    <property type="project" value="TreeGrafter"/>
</dbReference>
<organism evidence="10 11">
    <name type="scientific">Geranomyces variabilis</name>
    <dbReference type="NCBI Taxonomy" id="109894"/>
    <lineage>
        <taxon>Eukaryota</taxon>
        <taxon>Fungi</taxon>
        <taxon>Fungi incertae sedis</taxon>
        <taxon>Chytridiomycota</taxon>
        <taxon>Chytridiomycota incertae sedis</taxon>
        <taxon>Chytridiomycetes</taxon>
        <taxon>Spizellomycetales</taxon>
        <taxon>Powellomycetaceae</taxon>
        <taxon>Geranomyces</taxon>
    </lineage>
</organism>
<keyword evidence="5 6" id="KW-0067">ATP-binding</keyword>
<keyword evidence="2" id="KW-0808">Transferase</keyword>
<protein>
    <recommendedName>
        <fullName evidence="1">non-specific serine/threonine protein kinase</fullName>
        <ecNumber evidence="1">2.7.11.1</ecNumber>
    </recommendedName>
</protein>
<evidence type="ECO:0000256" key="1">
    <source>
        <dbReference type="ARBA" id="ARBA00012513"/>
    </source>
</evidence>
<comment type="similarity">
    <text evidence="7">Belongs to the protein kinase superfamily.</text>
</comment>
<dbReference type="GO" id="GO:0010506">
    <property type="term" value="P:regulation of autophagy"/>
    <property type="evidence" value="ECO:0007669"/>
    <property type="project" value="InterPro"/>
</dbReference>
<keyword evidence="3 6" id="KW-0547">Nucleotide-binding</keyword>
<dbReference type="SUPFAM" id="SSF56112">
    <property type="entry name" value="Protein kinase-like (PK-like)"/>
    <property type="match status" value="1"/>
</dbReference>
<evidence type="ECO:0000256" key="3">
    <source>
        <dbReference type="ARBA" id="ARBA00022741"/>
    </source>
</evidence>
<reference evidence="10" key="1">
    <citation type="submission" date="2020-05" db="EMBL/GenBank/DDBJ databases">
        <title>Phylogenomic resolution of chytrid fungi.</title>
        <authorList>
            <person name="Stajich J.E."/>
            <person name="Amses K."/>
            <person name="Simmons R."/>
            <person name="Seto K."/>
            <person name="Myers J."/>
            <person name="Bonds A."/>
            <person name="Quandt C.A."/>
            <person name="Barry K."/>
            <person name="Liu P."/>
            <person name="Grigoriev I."/>
            <person name="Longcore J.E."/>
            <person name="James T.Y."/>
        </authorList>
    </citation>
    <scope>NUCLEOTIDE SEQUENCE</scope>
    <source>
        <strain evidence="10">JEL0379</strain>
    </source>
</reference>
<feature type="binding site" evidence="6">
    <location>
        <position position="51"/>
    </location>
    <ligand>
        <name>ATP</name>
        <dbReference type="ChEBI" id="CHEBI:30616"/>
    </ligand>
</feature>
<dbReference type="InterPro" id="IPR045269">
    <property type="entry name" value="Atg1-like"/>
</dbReference>
<evidence type="ECO:0000313" key="11">
    <source>
        <dbReference type="Proteomes" id="UP001212152"/>
    </source>
</evidence>
<dbReference type="Proteomes" id="UP001212152">
    <property type="component" value="Unassembled WGS sequence"/>
</dbReference>
<dbReference type="GO" id="GO:0005829">
    <property type="term" value="C:cytosol"/>
    <property type="evidence" value="ECO:0007669"/>
    <property type="project" value="TreeGrafter"/>
</dbReference>
<dbReference type="GO" id="GO:0000407">
    <property type="term" value="C:phagophore assembly site"/>
    <property type="evidence" value="ECO:0007669"/>
    <property type="project" value="TreeGrafter"/>
</dbReference>
<dbReference type="GO" id="GO:0005524">
    <property type="term" value="F:ATP binding"/>
    <property type="evidence" value="ECO:0007669"/>
    <property type="project" value="UniProtKB-UniRule"/>
</dbReference>
<evidence type="ECO:0000256" key="2">
    <source>
        <dbReference type="ARBA" id="ARBA00022679"/>
    </source>
</evidence>
<dbReference type="AlphaFoldDB" id="A0AAD5TIZ6"/>
<dbReference type="EMBL" id="JADGJQ010000030">
    <property type="protein sequence ID" value="KAJ3177919.1"/>
    <property type="molecule type" value="Genomic_DNA"/>
</dbReference>
<dbReference type="Gene3D" id="1.10.510.10">
    <property type="entry name" value="Transferase(Phosphotransferase) domain 1"/>
    <property type="match status" value="1"/>
</dbReference>
<name>A0AAD5TIZ6_9FUNG</name>
<proteinExistence type="inferred from homology"/>
<evidence type="ECO:0000256" key="6">
    <source>
        <dbReference type="PROSITE-ProRule" id="PRU10141"/>
    </source>
</evidence>
<dbReference type="InterPro" id="IPR008271">
    <property type="entry name" value="Ser/Thr_kinase_AS"/>
</dbReference>
<dbReference type="EC" id="2.7.11.1" evidence="1"/>
<sequence>MIDPADPNCLLGTTVGDHLTLNRVLGMGSFAIVYEGASTRSKDSNETFAVKVLFKQNLTPELLAVQKREAQLMADLGEHANIVALLETYETDECFYLVMEIMETDLFDLIERSEVAFESIPAVFDAICAAVVFAHEKGVYHRDLKPENVLVSADLRAVKLTDFGLATTDRTSTEIGIGSVRYMDPQCFGEQQEYDCAKNDAWALGVILLNLLTGQNPWVEPSKLTDRYYADFAELGIESFRRRYGFSDELLAVLHKCFIDRVGVAELRALVAGVEFFYAPMSDNDNDEEREATTIAAAPAPVPTVRVAVPTTATTPTKTATPTTTTFSSWADDDGEMDYLDYAAYLTPTTAKVPAVPKLVCAVAPAPAASTAAPEVEPTLDAVQDQQQPQQQQDKQEDQQIQRQVSLAELPAPPPPTPAISRRNRNRRQAVAAATAPAGRSNDKNTSNNNTNINNINNNNAAQAATELVRNTIGRLQCFLAGVGENISTFDRGVVYVVGG</sequence>
<feature type="compositionally biased region" description="Low complexity" evidence="8">
    <location>
        <begin position="429"/>
        <end position="456"/>
    </location>
</feature>
<feature type="compositionally biased region" description="Low complexity" evidence="8">
    <location>
        <begin position="372"/>
        <end position="393"/>
    </location>
</feature>
<dbReference type="SMART" id="SM00220">
    <property type="entry name" value="S_TKc"/>
    <property type="match status" value="1"/>
</dbReference>
<accession>A0AAD5TIZ6</accession>
<dbReference type="PROSITE" id="PS50011">
    <property type="entry name" value="PROTEIN_KINASE_DOM"/>
    <property type="match status" value="1"/>
</dbReference>
<dbReference type="Pfam" id="PF00069">
    <property type="entry name" value="Pkinase"/>
    <property type="match status" value="1"/>
</dbReference>
<dbReference type="PROSITE" id="PS00107">
    <property type="entry name" value="PROTEIN_KINASE_ATP"/>
    <property type="match status" value="1"/>
</dbReference>
<dbReference type="InterPro" id="IPR000719">
    <property type="entry name" value="Prot_kinase_dom"/>
</dbReference>
<dbReference type="GO" id="GO:0000045">
    <property type="term" value="P:autophagosome assembly"/>
    <property type="evidence" value="ECO:0007669"/>
    <property type="project" value="TreeGrafter"/>
</dbReference>
<evidence type="ECO:0000256" key="5">
    <source>
        <dbReference type="ARBA" id="ARBA00022840"/>
    </source>
</evidence>
<dbReference type="InterPro" id="IPR011009">
    <property type="entry name" value="Kinase-like_dom_sf"/>
</dbReference>
<dbReference type="PROSITE" id="PS00108">
    <property type="entry name" value="PROTEIN_KINASE_ST"/>
    <property type="match status" value="1"/>
</dbReference>
<dbReference type="GO" id="GO:0004674">
    <property type="term" value="F:protein serine/threonine kinase activity"/>
    <property type="evidence" value="ECO:0007669"/>
    <property type="project" value="UniProtKB-KW"/>
</dbReference>
<keyword evidence="11" id="KW-1185">Reference proteome</keyword>
<gene>
    <name evidence="10" type="ORF">HDU87_004201</name>
</gene>
<dbReference type="PANTHER" id="PTHR24348">
    <property type="entry name" value="SERINE/THREONINE-PROTEIN KINASE UNC-51-RELATED"/>
    <property type="match status" value="1"/>
</dbReference>
<evidence type="ECO:0000256" key="4">
    <source>
        <dbReference type="ARBA" id="ARBA00022777"/>
    </source>
</evidence>
<dbReference type="PANTHER" id="PTHR24348:SF22">
    <property type="entry name" value="NON-SPECIFIC SERINE_THREONINE PROTEIN KINASE"/>
    <property type="match status" value="1"/>
</dbReference>
<dbReference type="InterPro" id="IPR017441">
    <property type="entry name" value="Protein_kinase_ATP_BS"/>
</dbReference>
<dbReference type="GO" id="GO:0016020">
    <property type="term" value="C:membrane"/>
    <property type="evidence" value="ECO:0007669"/>
    <property type="project" value="TreeGrafter"/>
</dbReference>
<evidence type="ECO:0000256" key="7">
    <source>
        <dbReference type="RuleBase" id="RU000304"/>
    </source>
</evidence>
<keyword evidence="7" id="KW-0723">Serine/threonine-protein kinase</keyword>
<feature type="region of interest" description="Disordered" evidence="8">
    <location>
        <begin position="372"/>
        <end position="456"/>
    </location>
</feature>
<keyword evidence="4" id="KW-0418">Kinase</keyword>
<feature type="domain" description="Protein kinase" evidence="9">
    <location>
        <begin position="19"/>
        <end position="277"/>
    </location>
</feature>